<reference evidence="3" key="1">
    <citation type="journal article" date="2019" name="Int. J. Syst. Evol. Microbiol.">
        <title>The Global Catalogue of Microorganisms (GCM) 10K type strain sequencing project: providing services to taxonomists for standard genome sequencing and annotation.</title>
        <authorList>
            <consortium name="The Broad Institute Genomics Platform"/>
            <consortium name="The Broad Institute Genome Sequencing Center for Infectious Disease"/>
            <person name="Wu L."/>
            <person name="Ma J."/>
        </authorList>
    </citation>
    <scope>NUCLEOTIDE SEQUENCE [LARGE SCALE GENOMIC DNA]</scope>
    <source>
        <strain evidence="3">JCM 4866</strain>
    </source>
</reference>
<evidence type="ECO:0000313" key="3">
    <source>
        <dbReference type="Proteomes" id="UP000617743"/>
    </source>
</evidence>
<evidence type="ECO:0000256" key="1">
    <source>
        <dbReference type="SAM" id="MobiDB-lite"/>
    </source>
</evidence>
<sequence length="188" mass="19260">MSTTDPHIHVEQKVVRAGPGVRNLLVSTLGRAPDAPGVVTTGCGQRVPYAMTSARPESVTCLACREHAHREYLRVADQVERLGSMPGTHLTGDQTATAAARLRDLAGRFSGSGADGGASTSGARPAQAGHCLAIDEARPSVRSRTCPRAAPAQAGDATIPYRAGTPGSRPRAQTVAGGTDNGRAGDSA</sequence>
<evidence type="ECO:0000313" key="2">
    <source>
        <dbReference type="EMBL" id="GGX14437.1"/>
    </source>
</evidence>
<dbReference type="Proteomes" id="UP000617743">
    <property type="component" value="Unassembled WGS sequence"/>
</dbReference>
<keyword evidence="3" id="KW-1185">Reference proteome</keyword>
<proteinExistence type="predicted"/>
<name>A0ABQ2XFV5_9ACTN</name>
<accession>A0ABQ2XFV5</accession>
<protein>
    <submittedName>
        <fullName evidence="2">Uncharacterized protein</fullName>
    </submittedName>
</protein>
<dbReference type="EMBL" id="BMWC01000007">
    <property type="protein sequence ID" value="GGX14437.1"/>
    <property type="molecule type" value="Genomic_DNA"/>
</dbReference>
<feature type="region of interest" description="Disordered" evidence="1">
    <location>
        <begin position="147"/>
        <end position="188"/>
    </location>
</feature>
<organism evidence="2 3">
    <name type="scientific">Streptomyces lomondensis</name>
    <dbReference type="NCBI Taxonomy" id="68229"/>
    <lineage>
        <taxon>Bacteria</taxon>
        <taxon>Bacillati</taxon>
        <taxon>Actinomycetota</taxon>
        <taxon>Actinomycetes</taxon>
        <taxon>Kitasatosporales</taxon>
        <taxon>Streptomycetaceae</taxon>
        <taxon>Streptomyces</taxon>
    </lineage>
</organism>
<gene>
    <name evidence="2" type="ORF">GCM10010383_50730</name>
</gene>
<comment type="caution">
    <text evidence="2">The sequence shown here is derived from an EMBL/GenBank/DDBJ whole genome shotgun (WGS) entry which is preliminary data.</text>
</comment>